<dbReference type="InterPro" id="IPR004007">
    <property type="entry name" value="DhaL_dom"/>
</dbReference>
<dbReference type="AlphaFoldDB" id="A0AA35G635"/>
<dbReference type="InterPro" id="IPR019986">
    <property type="entry name" value="YloV-like"/>
</dbReference>
<dbReference type="GO" id="GO:0006071">
    <property type="term" value="P:glycerol metabolic process"/>
    <property type="evidence" value="ECO:0007669"/>
    <property type="project" value="InterPro"/>
</dbReference>
<organism evidence="3 4">
    <name type="scientific">Caldinitratiruptor microaerophilus</name>
    <dbReference type="NCBI Taxonomy" id="671077"/>
    <lineage>
        <taxon>Bacteria</taxon>
        <taxon>Bacillati</taxon>
        <taxon>Bacillota</taxon>
        <taxon>Clostridia</taxon>
        <taxon>Eubacteriales</taxon>
        <taxon>Symbiobacteriaceae</taxon>
        <taxon>Caldinitratiruptor</taxon>
    </lineage>
</organism>
<accession>A0AA35G635</accession>
<dbReference type="EMBL" id="AP025628">
    <property type="protein sequence ID" value="BDG60646.1"/>
    <property type="molecule type" value="Genomic_DNA"/>
</dbReference>
<dbReference type="GO" id="GO:0004371">
    <property type="term" value="F:glycerone kinase activity"/>
    <property type="evidence" value="ECO:0007669"/>
    <property type="project" value="InterPro"/>
</dbReference>
<dbReference type="SMART" id="SM01121">
    <property type="entry name" value="Dak1_2"/>
    <property type="match status" value="1"/>
</dbReference>
<dbReference type="SMART" id="SM01120">
    <property type="entry name" value="Dak2"/>
    <property type="match status" value="1"/>
</dbReference>
<dbReference type="NCBIfam" id="TIGR03599">
    <property type="entry name" value="YloV"/>
    <property type="match status" value="1"/>
</dbReference>
<protein>
    <submittedName>
        <fullName evidence="3">Dihydroxyacetone kinase</fullName>
    </submittedName>
</protein>
<name>A0AA35G635_9FIRM</name>
<dbReference type="KEGG" id="cmic:caldi_17360"/>
<feature type="domain" description="DhaL" evidence="2">
    <location>
        <begin position="9"/>
        <end position="201"/>
    </location>
</feature>
<dbReference type="Proteomes" id="UP001163687">
    <property type="component" value="Chromosome"/>
</dbReference>
<dbReference type="SUPFAM" id="SSF101473">
    <property type="entry name" value="DhaL-like"/>
    <property type="match status" value="1"/>
</dbReference>
<keyword evidence="3" id="KW-0808">Transferase</keyword>
<proteinExistence type="predicted"/>
<dbReference type="PROSITE" id="PS51480">
    <property type="entry name" value="DHAL"/>
    <property type="match status" value="1"/>
</dbReference>
<keyword evidence="4" id="KW-1185">Reference proteome</keyword>
<reference evidence="3" key="1">
    <citation type="submission" date="2022-03" db="EMBL/GenBank/DDBJ databases">
        <title>Complete genome sequence of Caldinitratiruptor microaerophilus.</title>
        <authorList>
            <person name="Mukaiyama R."/>
            <person name="Nishiyama T."/>
            <person name="Ueda K."/>
        </authorList>
    </citation>
    <scope>NUCLEOTIDE SEQUENCE</scope>
    <source>
        <strain evidence="3">JCM 16183</strain>
    </source>
</reference>
<sequence>MSATEIDGRLLREMVAAAARVLEAEKDAVNALNVFPVPDGDTGSNMALTLEAALREVERVQGTEVGPVARALAQGSLMGARGNSGVILSQLFRGFAQRSGSLRTLGPADLARALQDGVDTAYRAVMKPVEGTMLTVARQAARAAGTAARQGRDVGGILEAALAEAEAALARTPEQLPILKKAGVVDSGGKGYTCILRGWLEAVRAVDTAATGAPAGAAADALQDAGAARDRSPATRIAFRLDEEIARIPFPYDTEFFIRGHGIPLDAIRAGLEPLGDSVYVVGSPELAKVHIHTANPGPVLDFCIRYGELIRIEIHNMREQHEDLRARAAEAGGPPDPPDPSGADPQEPGASPGQVAASTAVVAVASGEGIESVFLSLGASRVVAGGQSMNPSTEDILAAIRETGVPVVFVLPNNRNVILAARQAAELAPVEVHVIPTRSVLEGLAAMVAWHPDAGADRLLPAMQRAAEEVESGEVTWAVRDTAVGDLTIRAGDVLGLHGGDIVVTGRDPEEAVKAVVARMVAKRGGEVITLFWGEGTDGTRAQALAADLRALYPDHEVEVHFGGQPLYPYLFGLE</sequence>
<gene>
    <name evidence="3" type="ORF">caldi_17360</name>
</gene>
<dbReference type="InterPro" id="IPR050270">
    <property type="entry name" value="DegV_domain_contain"/>
</dbReference>
<evidence type="ECO:0000256" key="1">
    <source>
        <dbReference type="SAM" id="MobiDB-lite"/>
    </source>
</evidence>
<evidence type="ECO:0000259" key="2">
    <source>
        <dbReference type="PROSITE" id="PS51480"/>
    </source>
</evidence>
<feature type="region of interest" description="Disordered" evidence="1">
    <location>
        <begin position="330"/>
        <end position="356"/>
    </location>
</feature>
<dbReference type="RefSeq" id="WP_264844654.1">
    <property type="nucleotide sequence ID" value="NZ_AP025628.1"/>
</dbReference>
<dbReference type="InterPro" id="IPR033470">
    <property type="entry name" value="FakA-like_C"/>
</dbReference>
<dbReference type="Pfam" id="PF21645">
    <property type="entry name" value="FakA-like_M"/>
    <property type="match status" value="1"/>
</dbReference>
<dbReference type="Pfam" id="PF02734">
    <property type="entry name" value="Dak2"/>
    <property type="match status" value="1"/>
</dbReference>
<dbReference type="InterPro" id="IPR048394">
    <property type="entry name" value="FakA-like_M"/>
</dbReference>
<dbReference type="InterPro" id="IPR036117">
    <property type="entry name" value="DhaL_dom_sf"/>
</dbReference>
<evidence type="ECO:0000313" key="3">
    <source>
        <dbReference type="EMBL" id="BDG60646.1"/>
    </source>
</evidence>
<keyword evidence="3" id="KW-0418">Kinase</keyword>
<dbReference type="Gene3D" id="1.25.40.340">
    <property type="match status" value="1"/>
</dbReference>
<dbReference type="PANTHER" id="PTHR33434:SF4">
    <property type="entry name" value="PHOSPHATASE PROTEIN"/>
    <property type="match status" value="1"/>
</dbReference>
<dbReference type="Pfam" id="PF13684">
    <property type="entry name" value="FakA-like_C"/>
    <property type="match status" value="1"/>
</dbReference>
<evidence type="ECO:0000313" key="4">
    <source>
        <dbReference type="Proteomes" id="UP001163687"/>
    </source>
</evidence>
<dbReference type="PANTHER" id="PTHR33434">
    <property type="entry name" value="DEGV DOMAIN-CONTAINING PROTEIN DR_1986-RELATED"/>
    <property type="match status" value="1"/>
</dbReference>